<sequence>MGQFEDICYSKHGFPDKGELVGGRPSAGRGRVAGQATPAPAAYAVMGEARSQPSSADSGRSGPLGGLSDT</sequence>
<evidence type="ECO:0000256" key="1">
    <source>
        <dbReference type="SAM" id="MobiDB-lite"/>
    </source>
</evidence>
<protein>
    <submittedName>
        <fullName evidence="2">Uncharacterized protein</fullName>
    </submittedName>
</protein>
<proteinExistence type="predicted"/>
<gene>
    <name evidence="2" type="ORF">LIER_17234</name>
</gene>
<comment type="caution">
    <text evidence="2">The sequence shown here is derived from an EMBL/GenBank/DDBJ whole genome shotgun (WGS) entry which is preliminary data.</text>
</comment>
<evidence type="ECO:0000313" key="3">
    <source>
        <dbReference type="Proteomes" id="UP001454036"/>
    </source>
</evidence>
<keyword evidence="3" id="KW-1185">Reference proteome</keyword>
<name>A0AAV3QBR2_LITER</name>
<reference evidence="2 3" key="1">
    <citation type="submission" date="2024-01" db="EMBL/GenBank/DDBJ databases">
        <title>The complete chloroplast genome sequence of Lithospermum erythrorhizon: insights into the phylogenetic relationship among Boraginaceae species and the maternal lineages of purple gromwells.</title>
        <authorList>
            <person name="Okada T."/>
            <person name="Watanabe K."/>
        </authorList>
    </citation>
    <scope>NUCLEOTIDE SEQUENCE [LARGE SCALE GENOMIC DNA]</scope>
</reference>
<dbReference type="Proteomes" id="UP001454036">
    <property type="component" value="Unassembled WGS sequence"/>
</dbReference>
<feature type="region of interest" description="Disordered" evidence="1">
    <location>
        <begin position="15"/>
        <end position="34"/>
    </location>
</feature>
<dbReference type="EMBL" id="BAABME010003982">
    <property type="protein sequence ID" value="GAA0160751.1"/>
    <property type="molecule type" value="Genomic_DNA"/>
</dbReference>
<feature type="region of interest" description="Disordered" evidence="1">
    <location>
        <begin position="46"/>
        <end position="70"/>
    </location>
</feature>
<evidence type="ECO:0000313" key="2">
    <source>
        <dbReference type="EMBL" id="GAA0160751.1"/>
    </source>
</evidence>
<organism evidence="2 3">
    <name type="scientific">Lithospermum erythrorhizon</name>
    <name type="common">Purple gromwell</name>
    <name type="synonym">Lithospermum officinale var. erythrorhizon</name>
    <dbReference type="NCBI Taxonomy" id="34254"/>
    <lineage>
        <taxon>Eukaryota</taxon>
        <taxon>Viridiplantae</taxon>
        <taxon>Streptophyta</taxon>
        <taxon>Embryophyta</taxon>
        <taxon>Tracheophyta</taxon>
        <taxon>Spermatophyta</taxon>
        <taxon>Magnoliopsida</taxon>
        <taxon>eudicotyledons</taxon>
        <taxon>Gunneridae</taxon>
        <taxon>Pentapetalae</taxon>
        <taxon>asterids</taxon>
        <taxon>lamiids</taxon>
        <taxon>Boraginales</taxon>
        <taxon>Boraginaceae</taxon>
        <taxon>Boraginoideae</taxon>
        <taxon>Lithospermeae</taxon>
        <taxon>Lithospermum</taxon>
    </lineage>
</organism>
<accession>A0AAV3QBR2</accession>
<dbReference type="AlphaFoldDB" id="A0AAV3QBR2"/>